<comment type="subcellular location">
    <subcellularLocation>
        <location evidence="3">Endoplasmic reticulum membrane</location>
        <topology evidence="3">Peripheral membrane protein</topology>
    </subcellularLocation>
    <subcellularLocation>
        <location evidence="2">Microsome membrane</location>
        <topology evidence="2">Peripheral membrane protein</topology>
    </subcellularLocation>
</comment>
<organism evidence="16 17">
    <name type="scientific">Staurois parvus</name>
    <dbReference type="NCBI Taxonomy" id="386267"/>
    <lineage>
        <taxon>Eukaryota</taxon>
        <taxon>Metazoa</taxon>
        <taxon>Chordata</taxon>
        <taxon>Craniata</taxon>
        <taxon>Vertebrata</taxon>
        <taxon>Euteleostomi</taxon>
        <taxon>Amphibia</taxon>
        <taxon>Batrachia</taxon>
        <taxon>Anura</taxon>
        <taxon>Neobatrachia</taxon>
        <taxon>Ranoidea</taxon>
        <taxon>Ranidae</taxon>
        <taxon>Staurois</taxon>
    </lineage>
</organism>
<dbReference type="InterPro" id="IPR017972">
    <property type="entry name" value="Cyt_P450_CS"/>
</dbReference>
<dbReference type="SUPFAM" id="SSF48264">
    <property type="entry name" value="Cytochrome P450"/>
    <property type="match status" value="1"/>
</dbReference>
<keyword evidence="17" id="KW-1185">Reference proteome</keyword>
<dbReference type="InterPro" id="IPR002401">
    <property type="entry name" value="Cyt_P450_E_grp-I"/>
</dbReference>
<evidence type="ECO:0000256" key="14">
    <source>
        <dbReference type="RuleBase" id="RU000461"/>
    </source>
</evidence>
<proteinExistence type="inferred from homology"/>
<evidence type="ECO:0000256" key="4">
    <source>
        <dbReference type="ARBA" id="ARBA00010617"/>
    </source>
</evidence>
<dbReference type="InterPro" id="IPR008067">
    <property type="entry name" value="Cyt_P450_E_grp-I_CYP2A-like"/>
</dbReference>
<evidence type="ECO:0000313" key="17">
    <source>
        <dbReference type="Proteomes" id="UP001162483"/>
    </source>
</evidence>
<keyword evidence="8" id="KW-0256">Endoplasmic reticulum</keyword>
<keyword evidence="15" id="KW-0732">Signal</keyword>
<evidence type="ECO:0000256" key="11">
    <source>
        <dbReference type="ARBA" id="ARBA00023004"/>
    </source>
</evidence>
<evidence type="ECO:0000313" key="16">
    <source>
        <dbReference type="EMBL" id="CAI9573112.1"/>
    </source>
</evidence>
<dbReference type="EC" id="1.14.14.1" evidence="5"/>
<dbReference type="Pfam" id="PF00067">
    <property type="entry name" value="p450"/>
    <property type="match status" value="1"/>
</dbReference>
<evidence type="ECO:0000256" key="7">
    <source>
        <dbReference type="ARBA" id="ARBA00022723"/>
    </source>
</evidence>
<dbReference type="EMBL" id="CATNWA010014540">
    <property type="protein sequence ID" value="CAI9573112.1"/>
    <property type="molecule type" value="Genomic_DNA"/>
</dbReference>
<evidence type="ECO:0000256" key="3">
    <source>
        <dbReference type="ARBA" id="ARBA00004406"/>
    </source>
</evidence>
<comment type="similarity">
    <text evidence="4 14">Belongs to the cytochrome P450 family.</text>
</comment>
<keyword evidence="13" id="KW-0472">Membrane</keyword>
<reference evidence="16" key="1">
    <citation type="submission" date="2023-05" db="EMBL/GenBank/DDBJ databases">
        <authorList>
            <person name="Stuckert A."/>
        </authorList>
    </citation>
    <scope>NUCLEOTIDE SEQUENCE</scope>
</reference>
<keyword evidence="9" id="KW-0492">Microsome</keyword>
<evidence type="ECO:0000256" key="8">
    <source>
        <dbReference type="ARBA" id="ARBA00022824"/>
    </source>
</evidence>
<dbReference type="PROSITE" id="PS00086">
    <property type="entry name" value="CYTOCHROME_P450"/>
    <property type="match status" value="1"/>
</dbReference>
<evidence type="ECO:0000256" key="15">
    <source>
        <dbReference type="SAM" id="SignalP"/>
    </source>
</evidence>
<comment type="caution">
    <text evidence="16">The sequence shown here is derived from an EMBL/GenBank/DDBJ whole genome shotgun (WGS) entry which is preliminary data.</text>
</comment>
<keyword evidence="7 14" id="KW-0479">Metal-binding</keyword>
<protein>
    <recommendedName>
        <fullName evidence="5">unspecific monooxygenase</fullName>
        <ecNumber evidence="5">1.14.14.1</ecNumber>
    </recommendedName>
</protein>
<dbReference type="PRINTS" id="PR00385">
    <property type="entry name" value="P450"/>
</dbReference>
<feature type="signal peptide" evidence="15">
    <location>
        <begin position="1"/>
        <end position="25"/>
    </location>
</feature>
<evidence type="ECO:0000256" key="10">
    <source>
        <dbReference type="ARBA" id="ARBA00023002"/>
    </source>
</evidence>
<dbReference type="Gene3D" id="1.10.630.10">
    <property type="entry name" value="Cytochrome P450"/>
    <property type="match status" value="1"/>
</dbReference>
<evidence type="ECO:0000256" key="1">
    <source>
        <dbReference type="ARBA" id="ARBA00001971"/>
    </source>
</evidence>
<dbReference type="PANTHER" id="PTHR24300">
    <property type="entry name" value="CYTOCHROME P450 508A4-RELATED"/>
    <property type="match status" value="1"/>
</dbReference>
<keyword evidence="10 14" id="KW-0560">Oxidoreductase</keyword>
<keyword evidence="12 14" id="KW-0503">Monooxygenase</keyword>
<dbReference type="PRINTS" id="PR01684">
    <property type="entry name" value="EP450ICYP2A"/>
</dbReference>
<evidence type="ECO:0000256" key="9">
    <source>
        <dbReference type="ARBA" id="ARBA00022848"/>
    </source>
</evidence>
<evidence type="ECO:0000256" key="6">
    <source>
        <dbReference type="ARBA" id="ARBA00022617"/>
    </source>
</evidence>
<feature type="chain" id="PRO_5046453007" description="unspecific monooxygenase" evidence="15">
    <location>
        <begin position="26"/>
        <end position="496"/>
    </location>
</feature>
<dbReference type="PRINTS" id="PR00463">
    <property type="entry name" value="EP450I"/>
</dbReference>
<evidence type="ECO:0000256" key="2">
    <source>
        <dbReference type="ARBA" id="ARBA00004174"/>
    </source>
</evidence>
<evidence type="ECO:0000256" key="5">
    <source>
        <dbReference type="ARBA" id="ARBA00012109"/>
    </source>
</evidence>
<keyword evidence="11 14" id="KW-0408">Iron</keyword>
<dbReference type="InterPro" id="IPR050182">
    <property type="entry name" value="Cytochrome_P450_fam2"/>
</dbReference>
<dbReference type="Proteomes" id="UP001162483">
    <property type="component" value="Unassembled WGS sequence"/>
</dbReference>
<dbReference type="CDD" id="cd11026">
    <property type="entry name" value="CYP2"/>
    <property type="match status" value="1"/>
</dbReference>
<keyword evidence="6 14" id="KW-0349">Heme</keyword>
<dbReference type="InterPro" id="IPR036396">
    <property type="entry name" value="Cyt_P450_sf"/>
</dbReference>
<evidence type="ECO:0000256" key="13">
    <source>
        <dbReference type="ARBA" id="ARBA00023136"/>
    </source>
</evidence>
<gene>
    <name evidence="16" type="ORF">SPARVUS_LOCUS7586981</name>
</gene>
<accession>A0ABN9DNX6</accession>
<comment type="cofactor">
    <cofactor evidence="1">
        <name>heme</name>
        <dbReference type="ChEBI" id="CHEBI:30413"/>
    </cofactor>
</comment>
<sequence>MEIFSTTTLLLIVCLIFLILSITHARKHQNKGRLPPGPTPLPIIGNILQLNGKEVFKSLNKLSEKYGPVYTIHMGMETVVVLCSCDAVKEALIDNADDFGARGHMPLLERISSGGHGVVASNGERWKQLRRFSLMTLRNFGMGKKSIEERIQEEAYFLIEEFRKTSCKSLDPTFYFSKAVSNVICSVVFGSRFEYEDKTFLKLLGFLHEIFKGFSSVWGQMYNVFPKVVGKIPGPHQKMFKAIDGIQKFIEERVKMHKETLDPSSPRDFIDCFLLKMEQEKDVPQTEFHKKGIVNTTFDLFGAGTETVSTTLRYGLLILLKHADVEERIHKEIDQVIGRNRAPCIEDRSRMPYMDAVIHEIQRFIDLIPMGIPHKATRDVHFRDFIIPKDTTVYTMLSSVLQDPKQFKYPNEFNPGHFLDESGKFRRNDGYMPFSSGKRICVGEGLAKMELFLFFTTILQNFTLRSPVDPEDLDLTPQMSGFGNMPCTYELCFIPR</sequence>
<name>A0ABN9DNX6_9NEOB</name>
<dbReference type="PANTHER" id="PTHR24300:SF356">
    <property type="entry name" value="CYTOCHROME P450 2E1"/>
    <property type="match status" value="1"/>
</dbReference>
<evidence type="ECO:0000256" key="12">
    <source>
        <dbReference type="ARBA" id="ARBA00023033"/>
    </source>
</evidence>
<dbReference type="InterPro" id="IPR001128">
    <property type="entry name" value="Cyt_P450"/>
</dbReference>